<evidence type="ECO:0000313" key="2">
    <source>
        <dbReference type="EMBL" id="HGW91905.1"/>
    </source>
</evidence>
<gene>
    <name evidence="2" type="ORF">ENV67_05125</name>
</gene>
<evidence type="ECO:0000256" key="1">
    <source>
        <dbReference type="SAM" id="Coils"/>
    </source>
</evidence>
<comment type="caution">
    <text evidence="2">The sequence shown here is derived from an EMBL/GenBank/DDBJ whole genome shotgun (WGS) entry which is preliminary data.</text>
</comment>
<proteinExistence type="predicted"/>
<feature type="coiled-coil region" evidence="1">
    <location>
        <begin position="164"/>
        <end position="198"/>
    </location>
</feature>
<sequence>MKKLITVIILVLFVVGCGEVGGFSDQAKILKAQSSIVKLRNALEEYRFEKGAYPGNNSDWLKLISPYFTKEVVTETKEITEYKMKLMAADNNISQITGVISEMRRKTLLADSSLAHEIFVLVNEIDSILGIIETEIRRGTKMDFDNPIPKIEKLEAIIVSINVNEKKKDFLEKMKAQKEKIKKDIESMKQNIQNVVLLDDTTNELIDFLKQSIDTIYINTEKKTGGFSEKGLPNTDIVFNKITGLLDPKKNVYEIEIVENLRNEVNLYKNNYWNIEFLDYLNIFKKKLPTTKELLKDFLINKREETYLANTVMNVYNYLDKLRILVSYYKNAFGGLPTGDLSIYFADSIYFKEGLNLISSNPYLEAKEDGYVIRANANNPEKSKVELIVNYINSLNDMLNESFSSTPEYYTPDSTITFFVKAQAKDVLKSIVSTRPEFTFIPEKETTKVEVKKEKTKSRRKK</sequence>
<name>A0A7C4YFZ4_UNCW3</name>
<organism evidence="2">
    <name type="scientific">candidate division WOR-3 bacterium</name>
    <dbReference type="NCBI Taxonomy" id="2052148"/>
    <lineage>
        <taxon>Bacteria</taxon>
        <taxon>Bacteria division WOR-3</taxon>
    </lineage>
</organism>
<dbReference type="AlphaFoldDB" id="A0A7C4YFZ4"/>
<accession>A0A7C4YFZ4</accession>
<reference evidence="2" key="1">
    <citation type="journal article" date="2020" name="mSystems">
        <title>Genome- and Community-Level Interaction Insights into Carbon Utilization and Element Cycling Functions of Hydrothermarchaeota in Hydrothermal Sediment.</title>
        <authorList>
            <person name="Zhou Z."/>
            <person name="Liu Y."/>
            <person name="Xu W."/>
            <person name="Pan J."/>
            <person name="Luo Z.H."/>
            <person name="Li M."/>
        </authorList>
    </citation>
    <scope>NUCLEOTIDE SEQUENCE [LARGE SCALE GENOMIC DNA]</scope>
    <source>
        <strain evidence="2">SpSt-780</strain>
    </source>
</reference>
<dbReference type="PROSITE" id="PS51257">
    <property type="entry name" value="PROKAR_LIPOPROTEIN"/>
    <property type="match status" value="1"/>
</dbReference>
<dbReference type="EMBL" id="DTHG01000065">
    <property type="protein sequence ID" value="HGW91905.1"/>
    <property type="molecule type" value="Genomic_DNA"/>
</dbReference>
<dbReference type="Gene3D" id="3.30.700.10">
    <property type="entry name" value="Glycoprotein, Type 4 Pilin"/>
    <property type="match status" value="1"/>
</dbReference>
<keyword evidence="1" id="KW-0175">Coiled coil</keyword>
<evidence type="ECO:0008006" key="3">
    <source>
        <dbReference type="Google" id="ProtNLM"/>
    </source>
</evidence>
<protein>
    <recommendedName>
        <fullName evidence="3">Type II secretion system protein GspG C-terminal domain-containing protein</fullName>
    </recommendedName>
</protein>